<feature type="region of interest" description="Disordered" evidence="1">
    <location>
        <begin position="51"/>
        <end position="76"/>
    </location>
</feature>
<evidence type="ECO:0000256" key="1">
    <source>
        <dbReference type="SAM" id="MobiDB-lite"/>
    </source>
</evidence>
<dbReference type="EMBL" id="JBDJPC010000008">
    <property type="protein sequence ID" value="KAL1492877.1"/>
    <property type="molecule type" value="Genomic_DNA"/>
</dbReference>
<proteinExistence type="predicted"/>
<dbReference type="AlphaFoldDB" id="A0ABD1EE32"/>
<sequence length="206" mass="23367">MIQVFGSQKSIYFTGLDQAKQRSLRKSDEFLFGKSLVDKLKEARALEKLTQNMRASHQDNKSRHQKSFKLKGPAGEETFPQTDRLFWTNNACETSAVLQIKAAVLQPTGSFSQNTQGKQGQKQEEIKTKKPFNCIKGYKIELARKPVQDEVPKLSICDHELDIVAAETTPPIYYFTKIEIFISLAPSRQGEQYYVTSLSEKPLESA</sequence>
<gene>
    <name evidence="2" type="ORF">ABEB36_011051</name>
</gene>
<name>A0ABD1EE32_HYPHA</name>
<evidence type="ECO:0000313" key="2">
    <source>
        <dbReference type="EMBL" id="KAL1492877.1"/>
    </source>
</evidence>
<evidence type="ECO:0000313" key="3">
    <source>
        <dbReference type="Proteomes" id="UP001566132"/>
    </source>
</evidence>
<dbReference type="Proteomes" id="UP001566132">
    <property type="component" value="Unassembled WGS sequence"/>
</dbReference>
<comment type="caution">
    <text evidence="2">The sequence shown here is derived from an EMBL/GenBank/DDBJ whole genome shotgun (WGS) entry which is preliminary data.</text>
</comment>
<accession>A0ABD1EE32</accession>
<protein>
    <submittedName>
        <fullName evidence="2">Uncharacterized protein</fullName>
    </submittedName>
</protein>
<organism evidence="2 3">
    <name type="scientific">Hypothenemus hampei</name>
    <name type="common">Coffee berry borer</name>
    <dbReference type="NCBI Taxonomy" id="57062"/>
    <lineage>
        <taxon>Eukaryota</taxon>
        <taxon>Metazoa</taxon>
        <taxon>Ecdysozoa</taxon>
        <taxon>Arthropoda</taxon>
        <taxon>Hexapoda</taxon>
        <taxon>Insecta</taxon>
        <taxon>Pterygota</taxon>
        <taxon>Neoptera</taxon>
        <taxon>Endopterygota</taxon>
        <taxon>Coleoptera</taxon>
        <taxon>Polyphaga</taxon>
        <taxon>Cucujiformia</taxon>
        <taxon>Curculionidae</taxon>
        <taxon>Scolytinae</taxon>
        <taxon>Hypothenemus</taxon>
    </lineage>
</organism>
<reference evidence="2 3" key="1">
    <citation type="submission" date="2024-05" db="EMBL/GenBank/DDBJ databases">
        <title>Genetic variation in Jamaican populations of the coffee berry borer (Hypothenemus hampei).</title>
        <authorList>
            <person name="Errbii M."/>
            <person name="Myrie A."/>
        </authorList>
    </citation>
    <scope>NUCLEOTIDE SEQUENCE [LARGE SCALE GENOMIC DNA]</scope>
    <source>
        <strain evidence="2">JA-Hopewell-2020-01-JO</strain>
        <tissue evidence="2">Whole body</tissue>
    </source>
</reference>
<keyword evidence="3" id="KW-1185">Reference proteome</keyword>